<feature type="active site" description="Proton donor/acceptor" evidence="9">
    <location>
        <position position="197"/>
    </location>
</feature>
<evidence type="ECO:0000256" key="5">
    <source>
        <dbReference type="ARBA" id="ARBA00022833"/>
    </source>
</evidence>
<feature type="binding site" evidence="9">
    <location>
        <position position="133"/>
    </location>
    <ligand>
        <name>Zn(2+)</name>
        <dbReference type="ChEBI" id="CHEBI:29105"/>
        <note>catalytic</note>
    </ligand>
</feature>
<keyword evidence="4 9" id="KW-0378">Hydrolase</keyword>
<sequence>MKTILTILGVLVLLVLGTSTVTDQKRTNSFHQELVMKDSSDWQEINMDAKGMVNKMAYADTANFMGQKIYPCAKCFLRPEVAEALEKANTLANQKNLKLVIFDCYRPYGYQQKMFEIVNNPKYVAPPGKGSNHNRGAAVDLSLADNEGNLLDMGNEFDDFSSLSHYISDKISAKAQNNRKQLRDIMKEAGFTPYDNEWWHFDYRKKRYETSDFRWECDDKTQQ</sequence>
<evidence type="ECO:0000256" key="7">
    <source>
        <dbReference type="ARBA" id="ARBA00023049"/>
    </source>
</evidence>
<keyword evidence="2 9" id="KW-0645">Protease</keyword>
<keyword evidence="6 9" id="KW-0224">Dipeptidase</keyword>
<protein>
    <recommendedName>
        <fullName evidence="9">D-alanyl-D-alanine dipeptidase</fullName>
        <shortName evidence="9">D-Ala-D-Ala dipeptidase</shortName>
        <ecNumber evidence="9">3.4.13.22</ecNumber>
    </recommendedName>
</protein>
<dbReference type="PANTHER" id="PTHR43126">
    <property type="entry name" value="D-ALANYL-D-ALANINE DIPEPTIDASE"/>
    <property type="match status" value="1"/>
</dbReference>
<dbReference type="PANTHER" id="PTHR43126:SF1">
    <property type="entry name" value="D-ALANYL-D-ALANINE DIPEPTIDASE"/>
    <property type="match status" value="1"/>
</dbReference>
<reference evidence="10 11" key="1">
    <citation type="submission" date="2019-12" db="EMBL/GenBank/DDBJ databases">
        <authorList>
            <person name="Sun J.-Q."/>
        </authorList>
    </citation>
    <scope>NUCLEOTIDE SEQUENCE [LARGE SCALE GENOMIC DNA]</scope>
    <source>
        <strain evidence="10 11">JCM 17928</strain>
    </source>
</reference>
<keyword evidence="11" id="KW-1185">Reference proteome</keyword>
<keyword evidence="7 9" id="KW-0482">Metalloprotease</keyword>
<dbReference type="CDD" id="cd14840">
    <property type="entry name" value="D-Ala-D-Ala_dipeptidase_Aad"/>
    <property type="match status" value="1"/>
</dbReference>
<comment type="caution">
    <text evidence="10">The sequence shown here is derived from an EMBL/GenBank/DDBJ whole genome shotgun (WGS) entry which is preliminary data.</text>
</comment>
<feature type="site" description="Transition state stabilizer" evidence="9">
    <location>
        <position position="106"/>
    </location>
</feature>
<evidence type="ECO:0000256" key="8">
    <source>
        <dbReference type="ARBA" id="ARBA00023316"/>
    </source>
</evidence>
<gene>
    <name evidence="10" type="ORF">GN157_10315</name>
</gene>
<dbReference type="AlphaFoldDB" id="A0A6N8HCW3"/>
<dbReference type="SUPFAM" id="SSF55166">
    <property type="entry name" value="Hedgehog/DD-peptidase"/>
    <property type="match status" value="1"/>
</dbReference>
<evidence type="ECO:0000313" key="10">
    <source>
        <dbReference type="EMBL" id="MUV04102.1"/>
    </source>
</evidence>
<dbReference type="InterPro" id="IPR009045">
    <property type="entry name" value="Zn_M74/Hedgehog-like"/>
</dbReference>
<dbReference type="GO" id="GO:0071555">
    <property type="term" value="P:cell wall organization"/>
    <property type="evidence" value="ECO:0007669"/>
    <property type="project" value="UniProtKB-KW"/>
</dbReference>
<dbReference type="EMBL" id="WOWP01000034">
    <property type="protein sequence ID" value="MUV04102.1"/>
    <property type="molecule type" value="Genomic_DNA"/>
</dbReference>
<dbReference type="Gene3D" id="3.30.1380.10">
    <property type="match status" value="1"/>
</dbReference>
<comment type="cofactor">
    <cofactor evidence="9">
        <name>Zn(2+)</name>
        <dbReference type="ChEBI" id="CHEBI:29105"/>
    </cofactor>
    <text evidence="9">Binds 1 zinc ion per subunit.</text>
</comment>
<organism evidence="10 11">
    <name type="scientific">Flavobacterium rakeshii</name>
    <dbReference type="NCBI Taxonomy" id="1038845"/>
    <lineage>
        <taxon>Bacteria</taxon>
        <taxon>Pseudomonadati</taxon>
        <taxon>Bacteroidota</taxon>
        <taxon>Flavobacteriia</taxon>
        <taxon>Flavobacteriales</taxon>
        <taxon>Flavobacteriaceae</taxon>
        <taxon>Flavobacterium</taxon>
    </lineage>
</organism>
<accession>A0A6N8HCW3</accession>
<proteinExistence type="inferred from homology"/>
<keyword evidence="5 9" id="KW-0862">Zinc</keyword>
<dbReference type="HAMAP" id="MF_01924">
    <property type="entry name" value="A_A_dipeptidase"/>
    <property type="match status" value="1"/>
</dbReference>
<dbReference type="EC" id="3.4.13.22" evidence="9"/>
<evidence type="ECO:0000256" key="2">
    <source>
        <dbReference type="ARBA" id="ARBA00022670"/>
    </source>
</evidence>
<dbReference type="OrthoDB" id="9801430at2"/>
<evidence type="ECO:0000256" key="6">
    <source>
        <dbReference type="ARBA" id="ARBA00022997"/>
    </source>
</evidence>
<evidence type="ECO:0000256" key="9">
    <source>
        <dbReference type="HAMAP-Rule" id="MF_01924"/>
    </source>
</evidence>
<dbReference type="Proteomes" id="UP000433945">
    <property type="component" value="Unassembled WGS sequence"/>
</dbReference>
<keyword evidence="3 9" id="KW-0479">Metal-binding</keyword>
<dbReference type="RefSeq" id="WP_157483326.1">
    <property type="nucleotide sequence ID" value="NZ_WOWP01000034.1"/>
</dbReference>
<dbReference type="GO" id="GO:0006508">
    <property type="term" value="P:proteolysis"/>
    <property type="evidence" value="ECO:0007669"/>
    <property type="project" value="UniProtKB-KW"/>
</dbReference>
<evidence type="ECO:0000313" key="11">
    <source>
        <dbReference type="Proteomes" id="UP000433945"/>
    </source>
</evidence>
<comment type="similarity">
    <text evidence="9">Belongs to the peptidase M15D family.</text>
</comment>
<keyword evidence="8" id="KW-0961">Cell wall biogenesis/degradation</keyword>
<evidence type="ECO:0000256" key="1">
    <source>
        <dbReference type="ARBA" id="ARBA00001362"/>
    </source>
</evidence>
<comment type="function">
    <text evidence="9">Catalyzes hydrolysis of the D-alanyl-D-alanine dipeptide.</text>
</comment>
<feature type="binding site" evidence="9">
    <location>
        <position position="200"/>
    </location>
    <ligand>
        <name>Zn(2+)</name>
        <dbReference type="ChEBI" id="CHEBI:29105"/>
        <note>catalytic</note>
    </ligand>
</feature>
<comment type="catalytic activity">
    <reaction evidence="1 9">
        <text>D-alanyl-D-alanine + H2O = 2 D-alanine</text>
        <dbReference type="Rhea" id="RHEA:20661"/>
        <dbReference type="ChEBI" id="CHEBI:15377"/>
        <dbReference type="ChEBI" id="CHEBI:57416"/>
        <dbReference type="ChEBI" id="CHEBI:57822"/>
        <dbReference type="EC" id="3.4.13.22"/>
    </reaction>
</comment>
<feature type="binding site" evidence="9">
    <location>
        <position position="140"/>
    </location>
    <ligand>
        <name>Zn(2+)</name>
        <dbReference type="ChEBI" id="CHEBI:29105"/>
        <note>catalytic</note>
    </ligand>
</feature>
<dbReference type="GO" id="GO:0008237">
    <property type="term" value="F:metallopeptidase activity"/>
    <property type="evidence" value="ECO:0007669"/>
    <property type="project" value="UniProtKB-KW"/>
</dbReference>
<dbReference type="GO" id="GO:0160237">
    <property type="term" value="F:D-Ala-D-Ala dipeptidase activity"/>
    <property type="evidence" value="ECO:0007669"/>
    <property type="project" value="UniProtKB-EC"/>
</dbReference>
<name>A0A6N8HCW3_9FLAO</name>
<dbReference type="GO" id="GO:0008270">
    <property type="term" value="F:zinc ion binding"/>
    <property type="evidence" value="ECO:0007669"/>
    <property type="project" value="UniProtKB-UniRule"/>
</dbReference>
<evidence type="ECO:0000256" key="4">
    <source>
        <dbReference type="ARBA" id="ARBA00022801"/>
    </source>
</evidence>
<dbReference type="InterPro" id="IPR000755">
    <property type="entry name" value="A_A_dipeptidase"/>
</dbReference>
<evidence type="ECO:0000256" key="3">
    <source>
        <dbReference type="ARBA" id="ARBA00022723"/>
    </source>
</evidence>
<dbReference type="Pfam" id="PF01427">
    <property type="entry name" value="Peptidase_M15"/>
    <property type="match status" value="1"/>
</dbReference>